<dbReference type="InterPro" id="IPR051159">
    <property type="entry name" value="Hexapeptide_acetyltransf"/>
</dbReference>
<proteinExistence type="predicted"/>
<dbReference type="PANTHER" id="PTHR23416">
    <property type="entry name" value="SIALIC ACID SYNTHASE-RELATED"/>
    <property type="match status" value="1"/>
</dbReference>
<dbReference type="Pfam" id="PF00132">
    <property type="entry name" value="Hexapep"/>
    <property type="match status" value="1"/>
</dbReference>
<dbReference type="PROSITE" id="PS00101">
    <property type="entry name" value="HEXAPEP_TRANSFERASES"/>
    <property type="match status" value="1"/>
</dbReference>
<gene>
    <name evidence="4" type="ORF">LG45_10715</name>
</gene>
<dbReference type="eggNOG" id="COG0110">
    <property type="taxonomic scope" value="Bacteria"/>
</dbReference>
<evidence type="ECO:0000256" key="2">
    <source>
        <dbReference type="ARBA" id="ARBA00022737"/>
    </source>
</evidence>
<organism evidence="4 5">
    <name type="scientific">Flavobacterium aquatile LMG 4008 = ATCC 11947</name>
    <dbReference type="NCBI Taxonomy" id="1453498"/>
    <lineage>
        <taxon>Bacteria</taxon>
        <taxon>Pseudomonadati</taxon>
        <taxon>Bacteroidota</taxon>
        <taxon>Flavobacteriia</taxon>
        <taxon>Flavobacteriales</taxon>
        <taxon>Flavobacteriaceae</taxon>
        <taxon>Flavobacterium</taxon>
    </lineage>
</organism>
<accession>A0A095SST0</accession>
<dbReference type="Gene3D" id="2.160.10.10">
    <property type="entry name" value="Hexapeptide repeat proteins"/>
    <property type="match status" value="1"/>
</dbReference>
<protein>
    <recommendedName>
        <fullName evidence="6">Acetyltransferase</fullName>
    </recommendedName>
</protein>
<evidence type="ECO:0008006" key="6">
    <source>
        <dbReference type="Google" id="ProtNLM"/>
    </source>
</evidence>
<dbReference type="InterPro" id="IPR011004">
    <property type="entry name" value="Trimer_LpxA-like_sf"/>
</dbReference>
<dbReference type="InterPro" id="IPR018357">
    <property type="entry name" value="Hexapep_transf_CS"/>
</dbReference>
<evidence type="ECO:0000313" key="5">
    <source>
        <dbReference type="Proteomes" id="UP000029554"/>
    </source>
</evidence>
<reference evidence="4 5" key="1">
    <citation type="submission" date="2014-09" db="EMBL/GenBank/DDBJ databases">
        <title>Whole Genome Shotgun of Flavobacterium aquatile LMG 4008.</title>
        <authorList>
            <person name="Gale A.N."/>
            <person name="Pipes S.E."/>
            <person name="Newman J.D."/>
        </authorList>
    </citation>
    <scope>NUCLEOTIDE SEQUENCE [LARGE SCALE GENOMIC DNA]</scope>
    <source>
        <strain evidence="4 5">LMG 4008</strain>
    </source>
</reference>
<comment type="caution">
    <text evidence="4">The sequence shown here is derived from an EMBL/GenBank/DDBJ whole genome shotgun (WGS) entry which is preliminary data.</text>
</comment>
<dbReference type="EMBL" id="JRHH01000004">
    <property type="protein sequence ID" value="KGD67597.1"/>
    <property type="molecule type" value="Genomic_DNA"/>
</dbReference>
<evidence type="ECO:0000256" key="3">
    <source>
        <dbReference type="ARBA" id="ARBA00023315"/>
    </source>
</evidence>
<evidence type="ECO:0000256" key="1">
    <source>
        <dbReference type="ARBA" id="ARBA00022679"/>
    </source>
</evidence>
<keyword evidence="2" id="KW-0677">Repeat</keyword>
<dbReference type="STRING" id="1453498.LG45_10715"/>
<dbReference type="GO" id="GO:0016746">
    <property type="term" value="F:acyltransferase activity"/>
    <property type="evidence" value="ECO:0007669"/>
    <property type="project" value="UniProtKB-KW"/>
</dbReference>
<name>A0A095SST0_9FLAO</name>
<sequence>MLKLDNLIVNLKTKGKRFKMSRIFLFGNCGYSIHKSARINLNNGHIAINRFITKKDPFIGNIEMYHNSEINVQNTFFIHSGCDVMVFNNAKLNLGSGYINRYSKIRCYSSITIGENVAISENFSIWDSDAHAILGKEHLSTQPIIIGNNVWIGTNVTILKGVTIGDGAIIAAGSVVTKNIPAHTLATGIPAKVIKENVEWK</sequence>
<keyword evidence="3" id="KW-0012">Acyltransferase</keyword>
<keyword evidence="1" id="KW-0808">Transferase</keyword>
<dbReference type="Proteomes" id="UP000029554">
    <property type="component" value="Unassembled WGS sequence"/>
</dbReference>
<dbReference type="AlphaFoldDB" id="A0A095SST0"/>
<dbReference type="CDD" id="cd04647">
    <property type="entry name" value="LbH_MAT_like"/>
    <property type="match status" value="1"/>
</dbReference>
<keyword evidence="5" id="KW-1185">Reference proteome</keyword>
<dbReference type="InterPro" id="IPR001451">
    <property type="entry name" value="Hexapep"/>
</dbReference>
<evidence type="ECO:0000313" key="4">
    <source>
        <dbReference type="EMBL" id="KGD67597.1"/>
    </source>
</evidence>
<dbReference type="SUPFAM" id="SSF51161">
    <property type="entry name" value="Trimeric LpxA-like enzymes"/>
    <property type="match status" value="1"/>
</dbReference>